<sequence>MFRSNTFWACLILASLGAVLVAGDLPSCTRARCSHCDTDLIQRLCPSACAACVSSSVHSKQSQTPVIAAHGQPNAQLAPQPQSLQTLPQAPVNGNNQPQLIPTQPETPYTPPAPPPPPAQQQNGQPQPGQYYQQPQFPGFQQPQQPQFPGFQQPQQPQFPGFQQPQPFAPLAQTPSPFFNPFNPFLPQGFQGQQQPFNPFTFPTFAPATFAPVTPAPPPVTLPPHPAQPQPQPQPQQPQVQYPQAGGGSYAPSAVAPPPQNGQGQAPQVQVSGGNSQAASGHVAQPNHQRGHVAGNQHHRSDSSRPKQIYHTQKPQGQQGGQQQHVQQPQPQPQTQTVSQTTYPQQPQPQPQPLPVPVPAQIIQPYPAAPAPVPLTSNSIDPLAAAAAGGAAVRETCPRANWEPCVSKELANERFRNCCQHLGEGCQQLCSYDQTLTTIQLSVLTGRCPISKVADMMICASGYEDATPCCAAYNVFEPGFEQCRPYCNPSAGLPNDGMLAEKYRCLSKLNQIQRCFYVTQRP</sequence>
<feature type="signal peptide" evidence="2">
    <location>
        <begin position="1"/>
        <end position="23"/>
    </location>
</feature>
<feature type="compositionally biased region" description="Polar residues" evidence="1">
    <location>
        <begin position="85"/>
        <end position="101"/>
    </location>
</feature>
<feature type="compositionally biased region" description="Pro residues" evidence="1">
    <location>
        <begin position="214"/>
        <end position="236"/>
    </location>
</feature>
<feature type="domain" description="Domain of unknown function DB" evidence="3">
    <location>
        <begin position="418"/>
        <end position="516"/>
    </location>
</feature>
<feature type="compositionally biased region" description="Pro residues" evidence="1">
    <location>
        <begin position="346"/>
        <end position="358"/>
    </location>
</feature>
<reference evidence="4" key="1">
    <citation type="journal article" date="2013" name="Genetics">
        <title>The draft genome and transcriptome of Panagrellus redivivus are shaped by the harsh demands of a free-living lifestyle.</title>
        <authorList>
            <person name="Srinivasan J."/>
            <person name="Dillman A.R."/>
            <person name="Macchietto M.G."/>
            <person name="Heikkinen L."/>
            <person name="Lakso M."/>
            <person name="Fracchia K.M."/>
            <person name="Antoshechkin I."/>
            <person name="Mortazavi A."/>
            <person name="Wong G."/>
            <person name="Sternberg P.W."/>
        </authorList>
    </citation>
    <scope>NUCLEOTIDE SEQUENCE [LARGE SCALE GENOMIC DNA]</scope>
    <source>
        <strain evidence="4">MT8872</strain>
    </source>
</reference>
<feature type="compositionally biased region" description="Pro residues" evidence="1">
    <location>
        <begin position="108"/>
        <end position="119"/>
    </location>
</feature>
<evidence type="ECO:0000256" key="1">
    <source>
        <dbReference type="SAM" id="MobiDB-lite"/>
    </source>
</evidence>
<feature type="compositionally biased region" description="Low complexity" evidence="1">
    <location>
        <begin position="312"/>
        <end position="345"/>
    </location>
</feature>
<dbReference type="PANTHER" id="PTHR21679">
    <property type="entry name" value="DOMAIN OF UNKNOWN FUNCTION DB DOMAIN-CONTAINING PROTEIN-RELATED"/>
    <property type="match status" value="1"/>
</dbReference>
<keyword evidence="2" id="KW-0732">Signal</keyword>
<dbReference type="InterPro" id="IPR002602">
    <property type="entry name" value="DB"/>
</dbReference>
<dbReference type="AlphaFoldDB" id="A0A7E4VC50"/>
<protein>
    <submittedName>
        <fullName evidence="5">DB domain-containing protein</fullName>
    </submittedName>
</protein>
<feature type="region of interest" description="Disordered" evidence="1">
    <location>
        <begin position="85"/>
        <end position="358"/>
    </location>
</feature>
<keyword evidence="4" id="KW-1185">Reference proteome</keyword>
<name>A0A7E4VC50_PANRE</name>
<reference evidence="5" key="2">
    <citation type="submission" date="2020-10" db="UniProtKB">
        <authorList>
            <consortium name="WormBaseParasite"/>
        </authorList>
    </citation>
    <scope>IDENTIFICATION</scope>
</reference>
<feature type="compositionally biased region" description="Low complexity" evidence="1">
    <location>
        <begin position="120"/>
        <end position="213"/>
    </location>
</feature>
<evidence type="ECO:0000256" key="2">
    <source>
        <dbReference type="SAM" id="SignalP"/>
    </source>
</evidence>
<dbReference type="PANTHER" id="PTHR21679:SF6">
    <property type="entry name" value="DOMAIN OF UNKNOWN FUNCTION DB DOMAIN-CONTAINING PROTEIN"/>
    <property type="match status" value="1"/>
</dbReference>
<proteinExistence type="predicted"/>
<dbReference type="Pfam" id="PF01682">
    <property type="entry name" value="DB"/>
    <property type="match status" value="1"/>
</dbReference>
<dbReference type="WBParaSite" id="Pan_g18679.t1">
    <property type="protein sequence ID" value="Pan_g18679.t1"/>
    <property type="gene ID" value="Pan_g18679"/>
</dbReference>
<feature type="compositionally biased region" description="Low complexity" evidence="1">
    <location>
        <begin position="261"/>
        <end position="271"/>
    </location>
</feature>
<evidence type="ECO:0000259" key="3">
    <source>
        <dbReference type="Pfam" id="PF01682"/>
    </source>
</evidence>
<evidence type="ECO:0000313" key="5">
    <source>
        <dbReference type="WBParaSite" id="Pan_g18679.t1"/>
    </source>
</evidence>
<dbReference type="Proteomes" id="UP000492821">
    <property type="component" value="Unassembled WGS sequence"/>
</dbReference>
<accession>A0A7E4VC50</accession>
<organism evidence="4 5">
    <name type="scientific">Panagrellus redivivus</name>
    <name type="common">Microworm</name>
    <dbReference type="NCBI Taxonomy" id="6233"/>
    <lineage>
        <taxon>Eukaryota</taxon>
        <taxon>Metazoa</taxon>
        <taxon>Ecdysozoa</taxon>
        <taxon>Nematoda</taxon>
        <taxon>Chromadorea</taxon>
        <taxon>Rhabditida</taxon>
        <taxon>Tylenchina</taxon>
        <taxon>Panagrolaimomorpha</taxon>
        <taxon>Panagrolaimoidea</taxon>
        <taxon>Panagrolaimidae</taxon>
        <taxon>Panagrellus</taxon>
    </lineage>
</organism>
<evidence type="ECO:0000313" key="4">
    <source>
        <dbReference type="Proteomes" id="UP000492821"/>
    </source>
</evidence>
<feature type="chain" id="PRO_5028889473" evidence="2">
    <location>
        <begin position="24"/>
        <end position="522"/>
    </location>
</feature>